<dbReference type="RefSeq" id="WP_054737477.1">
    <property type="nucleotide sequence ID" value="NZ_AYZM01000051.1"/>
</dbReference>
<name>A0A0R2FBZ5_9LACO</name>
<evidence type="ECO:0000313" key="1">
    <source>
        <dbReference type="EMBL" id="KRN26002.1"/>
    </source>
</evidence>
<accession>A0A0R2FBZ5</accession>
<dbReference type="PATRIC" id="fig|1423804.4.peg.36"/>
<protein>
    <submittedName>
        <fullName evidence="1">Uncharacterized protein</fullName>
    </submittedName>
</protein>
<dbReference type="Proteomes" id="UP000051442">
    <property type="component" value="Unassembled WGS sequence"/>
</dbReference>
<dbReference type="AlphaFoldDB" id="A0A0R2FBZ5"/>
<sequence length="227" mass="26836">MNSMSCKHPSIAPWIGPNYEKAKVKLIVVGESHYFQLPEEYEKTYNPTDWYHLNDSQFVAKYHIADGTDWFNTRFLVKRTVDKLQNNENPKIEMFTKIPKLMAYYPSKTEPSYEQIAENLNKIIYFNFFGRPSEKKTSMIKQDDMDNNSSFCRFIEILKKHPHDYVLILSKKSSEIIKQEFANAKKEKDRIIPHNILFLDHTRYIAGWNKAKPGRSLKKIIDILNYS</sequence>
<proteinExistence type="predicted"/>
<reference evidence="1 2" key="1">
    <citation type="journal article" date="2015" name="Genome Announc.">
        <title>Expanding the biotechnology potential of lactobacilli through comparative genomics of 213 strains and associated genera.</title>
        <authorList>
            <person name="Sun Z."/>
            <person name="Harris H.M."/>
            <person name="McCann A."/>
            <person name="Guo C."/>
            <person name="Argimon S."/>
            <person name="Zhang W."/>
            <person name="Yang X."/>
            <person name="Jeffery I.B."/>
            <person name="Cooney J.C."/>
            <person name="Kagawa T.F."/>
            <person name="Liu W."/>
            <person name="Song Y."/>
            <person name="Salvetti E."/>
            <person name="Wrobel A."/>
            <person name="Rasinkangas P."/>
            <person name="Parkhill J."/>
            <person name="Rea M.C."/>
            <person name="O'Sullivan O."/>
            <person name="Ritari J."/>
            <person name="Douillard F.P."/>
            <person name="Paul Ross R."/>
            <person name="Yang R."/>
            <person name="Briner A.E."/>
            <person name="Felis G.E."/>
            <person name="de Vos W.M."/>
            <person name="Barrangou R."/>
            <person name="Klaenhammer T.R."/>
            <person name="Caufield P.W."/>
            <person name="Cui Y."/>
            <person name="Zhang H."/>
            <person name="O'Toole P.W."/>
        </authorList>
    </citation>
    <scope>NUCLEOTIDE SEQUENCE [LARGE SCALE GENOMIC DNA]</scope>
    <source>
        <strain evidence="1 2">DSM 23365</strain>
    </source>
</reference>
<keyword evidence="2" id="KW-1185">Reference proteome</keyword>
<dbReference type="OrthoDB" id="1149978at2"/>
<dbReference type="EMBL" id="AYZM01000051">
    <property type="protein sequence ID" value="KRN26002.1"/>
    <property type="molecule type" value="Genomic_DNA"/>
</dbReference>
<comment type="caution">
    <text evidence="1">The sequence shown here is derived from an EMBL/GenBank/DDBJ whole genome shotgun (WGS) entry which is preliminary data.</text>
</comment>
<evidence type="ECO:0000313" key="2">
    <source>
        <dbReference type="Proteomes" id="UP000051442"/>
    </source>
</evidence>
<organism evidence="1 2">
    <name type="scientific">Secundilactobacillus similis DSM 23365 = JCM 2765</name>
    <dbReference type="NCBI Taxonomy" id="1423804"/>
    <lineage>
        <taxon>Bacteria</taxon>
        <taxon>Bacillati</taxon>
        <taxon>Bacillota</taxon>
        <taxon>Bacilli</taxon>
        <taxon>Lactobacillales</taxon>
        <taxon>Lactobacillaceae</taxon>
        <taxon>Secundilactobacillus</taxon>
    </lineage>
</organism>
<gene>
    <name evidence="1" type="ORF">FD14_GL000033</name>
</gene>